<dbReference type="GO" id="GO:0005975">
    <property type="term" value="P:carbohydrate metabolic process"/>
    <property type="evidence" value="ECO:0007669"/>
    <property type="project" value="TreeGrafter"/>
</dbReference>
<keyword evidence="2" id="KW-0732">Signal</keyword>
<feature type="domain" description="Sialate O-acetylesterase" evidence="3">
    <location>
        <begin position="108"/>
        <end position="216"/>
    </location>
</feature>
<protein>
    <submittedName>
        <fullName evidence="4">Sialate O-acetylesterase</fullName>
    </submittedName>
</protein>
<sequence length="659" mass="73507">MNSFFKTSGLLLALFFFSGICLAEVKLPAIFSDNMVLQQNSDAAIWGTAGRNKTIKIHTSWNNKNYTAKADAKGDWKLHVKTPKYGGPYTIRVSEDNTITLKNVLIGEVWLCSGQSNMEMPLAGWGKVNNYEQEIANAHFPEIRLLQAIHVTANQPQADLKVRNNGWDICSPATVADFSSTAYFFAREIYNQTKIPIGLIHSSWGGTVAEAWTSYETLSRMKDFAEAAKTIKFTPPMSKEELSTAEQNWEALALQKDPGYVAGSPVWHKPDLDVTGWKAMQLPGFWEEKGLRGFDGVVWFRKKISVPADWNGEDAVLRFYADDNDITWFNGEQIGAVNKWDQQRVYAIPARLLHQGDNYITIRVDDVRSNGGIHGNATEFTIQNKSGTKTIPLAGDWLYKIAYSLKDLPPKPQSQTGPNRAAVLYNAMINPVINYKIKGAIWYQGESNATRAFQYQTLFPAMIKDWRSKFSSGDFPFYFVQLANFMKRDEAPGASQWAELREAQLMATGLPNTGMAVTIDIGDEKDIHPKNKQEVGRRLALIALNKTYGKQTGYSGPIYKSHVVKGNKIILSFSHDKGLKAAGGAALKGFAVAGKDKRFYWADAKIERNKIIVSSKNVADPVAVRYGWANNPDINLYNGSSLPASPFRTDSWAESTESK</sequence>
<feature type="signal peptide" evidence="2">
    <location>
        <begin position="1"/>
        <end position="23"/>
    </location>
</feature>
<comment type="caution">
    <text evidence="4">The sequence shown here is derived from an EMBL/GenBank/DDBJ whole genome shotgun (WGS) entry which is preliminary data.</text>
</comment>
<dbReference type="SUPFAM" id="SSF49785">
    <property type="entry name" value="Galactose-binding domain-like"/>
    <property type="match status" value="1"/>
</dbReference>
<reference evidence="4" key="1">
    <citation type="submission" date="2022-10" db="EMBL/GenBank/DDBJ databases">
        <authorList>
            <person name="Kim H.S."/>
            <person name="Kim J.-S."/>
            <person name="Suh M.K."/>
            <person name="Eom M.K."/>
            <person name="Lee J.-S."/>
        </authorList>
    </citation>
    <scope>NUCLEOTIDE SEQUENCE</scope>
    <source>
        <strain evidence="4">LIP-5</strain>
    </source>
</reference>
<dbReference type="InterPro" id="IPR039329">
    <property type="entry name" value="SIAE"/>
</dbReference>
<evidence type="ECO:0000259" key="3">
    <source>
        <dbReference type="Pfam" id="PF03629"/>
    </source>
</evidence>
<gene>
    <name evidence="4" type="ORF">OD355_04005</name>
</gene>
<dbReference type="InterPro" id="IPR008979">
    <property type="entry name" value="Galactose-bd-like_sf"/>
</dbReference>
<accession>A0AAE3IKY1</accession>
<evidence type="ECO:0000256" key="2">
    <source>
        <dbReference type="SAM" id="SignalP"/>
    </source>
</evidence>
<dbReference type="Gene3D" id="2.60.40.10">
    <property type="entry name" value="Immunoglobulins"/>
    <property type="match status" value="1"/>
</dbReference>
<name>A0AAE3IKY1_9BACT</name>
<dbReference type="EMBL" id="JAOTPL010000004">
    <property type="protein sequence ID" value="MCU7693678.1"/>
    <property type="molecule type" value="Genomic_DNA"/>
</dbReference>
<organism evidence="4 5">
    <name type="scientific">Haoranjiania flava</name>
    <dbReference type="NCBI Taxonomy" id="1856322"/>
    <lineage>
        <taxon>Bacteria</taxon>
        <taxon>Pseudomonadati</taxon>
        <taxon>Bacteroidota</taxon>
        <taxon>Chitinophagia</taxon>
        <taxon>Chitinophagales</taxon>
        <taxon>Chitinophagaceae</taxon>
        <taxon>Haoranjiania</taxon>
    </lineage>
</organism>
<dbReference type="SUPFAM" id="SSF52266">
    <property type="entry name" value="SGNH hydrolase"/>
    <property type="match status" value="1"/>
</dbReference>
<dbReference type="InterPro" id="IPR005181">
    <property type="entry name" value="SASA"/>
</dbReference>
<proteinExistence type="predicted"/>
<keyword evidence="5" id="KW-1185">Reference proteome</keyword>
<evidence type="ECO:0000313" key="4">
    <source>
        <dbReference type="EMBL" id="MCU7693678.1"/>
    </source>
</evidence>
<evidence type="ECO:0000313" key="5">
    <source>
        <dbReference type="Proteomes" id="UP001209317"/>
    </source>
</evidence>
<keyword evidence="1" id="KW-0378">Hydrolase</keyword>
<dbReference type="PANTHER" id="PTHR22901:SF0">
    <property type="entry name" value="SIALATE O-ACETYLESTERASE"/>
    <property type="match status" value="1"/>
</dbReference>
<dbReference type="InterPro" id="IPR036514">
    <property type="entry name" value="SGNH_hydro_sf"/>
</dbReference>
<feature type="domain" description="Sialate O-acetylesterase" evidence="3">
    <location>
        <begin position="424"/>
        <end position="541"/>
    </location>
</feature>
<dbReference type="Pfam" id="PF03629">
    <property type="entry name" value="SASA"/>
    <property type="match status" value="2"/>
</dbReference>
<dbReference type="RefSeq" id="WP_263037166.1">
    <property type="nucleotide sequence ID" value="NZ_JAOTPL010000004.1"/>
</dbReference>
<dbReference type="GO" id="GO:0001681">
    <property type="term" value="F:sialate O-acetylesterase activity"/>
    <property type="evidence" value="ECO:0007669"/>
    <property type="project" value="InterPro"/>
</dbReference>
<dbReference type="AlphaFoldDB" id="A0AAE3IKY1"/>
<dbReference type="Proteomes" id="UP001209317">
    <property type="component" value="Unassembled WGS sequence"/>
</dbReference>
<dbReference type="PANTHER" id="PTHR22901">
    <property type="entry name" value="SIALATE O-ACETYLESTERASE"/>
    <property type="match status" value="1"/>
</dbReference>
<evidence type="ECO:0000256" key="1">
    <source>
        <dbReference type="ARBA" id="ARBA00022801"/>
    </source>
</evidence>
<dbReference type="Gene3D" id="3.40.50.1110">
    <property type="entry name" value="SGNH hydrolase"/>
    <property type="match status" value="2"/>
</dbReference>
<feature type="chain" id="PRO_5042268185" evidence="2">
    <location>
        <begin position="24"/>
        <end position="659"/>
    </location>
</feature>
<dbReference type="InterPro" id="IPR013783">
    <property type="entry name" value="Ig-like_fold"/>
</dbReference>